<dbReference type="InterPro" id="IPR001478">
    <property type="entry name" value="PDZ"/>
</dbReference>
<evidence type="ECO:0000256" key="11">
    <source>
        <dbReference type="SAM" id="Phobius"/>
    </source>
</evidence>
<protein>
    <submittedName>
        <fullName evidence="13">Putative zinc metalloprotease</fullName>
    </submittedName>
</protein>
<evidence type="ECO:0000256" key="2">
    <source>
        <dbReference type="ARBA" id="ARBA00004141"/>
    </source>
</evidence>
<reference evidence="13 14" key="1">
    <citation type="submission" date="2018-06" db="EMBL/GenBank/DDBJ databases">
        <title>Genome sequencing of Oceanotoga sp. sy52.</title>
        <authorList>
            <person name="Mori K."/>
        </authorList>
    </citation>
    <scope>NUCLEOTIDE SEQUENCE [LARGE SCALE GENOMIC DNA]</scope>
    <source>
        <strain evidence="14">sy52</strain>
    </source>
</reference>
<evidence type="ECO:0000256" key="5">
    <source>
        <dbReference type="ARBA" id="ARBA00022692"/>
    </source>
</evidence>
<dbReference type="CDD" id="cd06163">
    <property type="entry name" value="S2P-M50_PDZ_RseP-like"/>
    <property type="match status" value="2"/>
</dbReference>
<evidence type="ECO:0000313" key="13">
    <source>
        <dbReference type="EMBL" id="BBE31387.1"/>
    </source>
</evidence>
<comment type="cofactor">
    <cofactor evidence="1">
        <name>Zn(2+)</name>
        <dbReference type="ChEBI" id="CHEBI:29105"/>
    </cofactor>
</comment>
<dbReference type="InParanoid" id="A0A7G1G8U0"/>
<dbReference type="Pfam" id="PF02163">
    <property type="entry name" value="Peptidase_M50"/>
    <property type="match status" value="1"/>
</dbReference>
<dbReference type="PANTHER" id="PTHR42837:SF2">
    <property type="entry name" value="MEMBRANE METALLOPROTEASE ARASP2, CHLOROPLASTIC-RELATED"/>
    <property type="match status" value="1"/>
</dbReference>
<evidence type="ECO:0000256" key="1">
    <source>
        <dbReference type="ARBA" id="ARBA00001947"/>
    </source>
</evidence>
<comment type="subcellular location">
    <subcellularLocation>
        <location evidence="2">Membrane</location>
        <topology evidence="2">Multi-pass membrane protein</topology>
    </subcellularLocation>
</comment>
<keyword evidence="6" id="KW-0378">Hydrolase</keyword>
<evidence type="ECO:0000256" key="9">
    <source>
        <dbReference type="ARBA" id="ARBA00023049"/>
    </source>
</evidence>
<feature type="transmembrane region" description="Helical" evidence="11">
    <location>
        <begin position="431"/>
        <end position="452"/>
    </location>
</feature>
<proteinExistence type="inferred from homology"/>
<dbReference type="FunCoup" id="A0A7G1G8U0">
    <property type="interactions" value="363"/>
</dbReference>
<dbReference type="GO" id="GO:0004222">
    <property type="term" value="F:metalloendopeptidase activity"/>
    <property type="evidence" value="ECO:0007669"/>
    <property type="project" value="InterPro"/>
</dbReference>
<name>A0A7G1G8U0_9BACT</name>
<keyword evidence="7" id="KW-0862">Zinc</keyword>
<dbReference type="SMART" id="SM00228">
    <property type="entry name" value="PDZ"/>
    <property type="match status" value="1"/>
</dbReference>
<keyword evidence="14" id="KW-1185">Reference proteome</keyword>
<dbReference type="EMBL" id="AP018712">
    <property type="protein sequence ID" value="BBE31387.1"/>
    <property type="molecule type" value="Genomic_DNA"/>
</dbReference>
<organism evidence="13 14">
    <name type="scientific">Tepiditoga spiralis</name>
    <dbReference type="NCBI Taxonomy" id="2108365"/>
    <lineage>
        <taxon>Bacteria</taxon>
        <taxon>Thermotogati</taxon>
        <taxon>Thermotogota</taxon>
        <taxon>Thermotogae</taxon>
        <taxon>Petrotogales</taxon>
        <taxon>Petrotogaceae</taxon>
        <taxon>Tepiditoga</taxon>
    </lineage>
</organism>
<evidence type="ECO:0000256" key="6">
    <source>
        <dbReference type="ARBA" id="ARBA00022801"/>
    </source>
</evidence>
<dbReference type="Proteomes" id="UP000516361">
    <property type="component" value="Chromosome"/>
</dbReference>
<keyword evidence="8 11" id="KW-1133">Transmembrane helix</keyword>
<dbReference type="InterPro" id="IPR008915">
    <property type="entry name" value="Peptidase_M50"/>
</dbReference>
<feature type="transmembrane region" description="Helical" evidence="11">
    <location>
        <begin position="93"/>
        <end position="114"/>
    </location>
</feature>
<evidence type="ECO:0000256" key="10">
    <source>
        <dbReference type="ARBA" id="ARBA00023136"/>
    </source>
</evidence>
<feature type="domain" description="PDZ" evidence="12">
    <location>
        <begin position="116"/>
        <end position="177"/>
    </location>
</feature>
<dbReference type="RefSeq" id="WP_190613892.1">
    <property type="nucleotide sequence ID" value="NZ_AP018712.1"/>
</dbReference>
<accession>A0A7G1G8U0</accession>
<dbReference type="InterPro" id="IPR004387">
    <property type="entry name" value="Pept_M50_Zn"/>
</dbReference>
<comment type="similarity">
    <text evidence="3">Belongs to the peptidase M50B family.</text>
</comment>
<dbReference type="SUPFAM" id="SSF50156">
    <property type="entry name" value="PDZ domain-like"/>
    <property type="match status" value="1"/>
</dbReference>
<evidence type="ECO:0000313" key="14">
    <source>
        <dbReference type="Proteomes" id="UP000516361"/>
    </source>
</evidence>
<keyword evidence="4 13" id="KW-0645">Protease</keyword>
<evidence type="ECO:0000259" key="12">
    <source>
        <dbReference type="SMART" id="SM00228"/>
    </source>
</evidence>
<keyword evidence="5 11" id="KW-0812">Transmembrane</keyword>
<evidence type="ECO:0000256" key="8">
    <source>
        <dbReference type="ARBA" id="ARBA00022989"/>
    </source>
</evidence>
<keyword evidence="10 11" id="KW-0472">Membrane</keyword>
<dbReference type="GO" id="GO:0006508">
    <property type="term" value="P:proteolysis"/>
    <property type="evidence" value="ECO:0007669"/>
    <property type="project" value="UniProtKB-KW"/>
</dbReference>
<evidence type="ECO:0000256" key="7">
    <source>
        <dbReference type="ARBA" id="ARBA00022833"/>
    </source>
</evidence>
<feature type="transmembrane region" description="Helical" evidence="11">
    <location>
        <begin position="477"/>
        <end position="496"/>
    </location>
</feature>
<evidence type="ECO:0000256" key="4">
    <source>
        <dbReference type="ARBA" id="ARBA00022670"/>
    </source>
</evidence>
<dbReference type="KEGG" id="ocy:OSSY52_15280"/>
<evidence type="ECO:0000256" key="3">
    <source>
        <dbReference type="ARBA" id="ARBA00007931"/>
    </source>
</evidence>
<keyword evidence="9 13" id="KW-0482">Metalloprotease</keyword>
<gene>
    <name evidence="13" type="ORF">OSSY52_15280</name>
</gene>
<dbReference type="InterPro" id="IPR036034">
    <property type="entry name" value="PDZ_sf"/>
</dbReference>
<dbReference type="Gene3D" id="2.30.42.10">
    <property type="match status" value="1"/>
</dbReference>
<dbReference type="PANTHER" id="PTHR42837">
    <property type="entry name" value="REGULATOR OF SIGMA-E PROTEASE RSEP"/>
    <property type="match status" value="1"/>
</dbReference>
<dbReference type="GO" id="GO:0016020">
    <property type="term" value="C:membrane"/>
    <property type="evidence" value="ECO:0007669"/>
    <property type="project" value="UniProtKB-SubCell"/>
</dbReference>
<sequence length="503" mass="56623">MSLIIFFLILTFIVVVHEFGHFLFSRLFGVKVEEFAVGFGPAFFKIKGKKTTFRFNVFPLGGYVRLAGEDELSEDKVSDDPELLINKKPWQKFLIALAGPAFSILLGYFLYAYIGSFYGFNITKIQAVSKDMPAYSAGIESGDKILKVNGKYAFDPMVLNLSLKSGKSVSVELLKKNGLLKKVNVTPKLSQEQNSIILNKFKGNIGNELKGLNGSLEYSKVLKRMEIGDPIELKTEDGILKGFLENSTISPRRYMIGIAYAYASNIISKDTTPFLKGDKIISIDDKPINLPYDMNSTLLSRLYDSMAELNLEKNDIEISFEKNKITKVLMHKDFINIKVIRNNKEFTFSIDKNKLESLTKQGAIVIQKNIYKLKPSESISASIQWTNTLLNTMIDFVVRLFSGKENVKQLTSIVGVGVMVDEARKEGIQQLLSLIALITLNLGIINLLPLPALDGGRIVFSLIEMITRKKINPKIEAIIHTVGFFILFAFGIYIIFQDIFRFF</sequence>
<dbReference type="AlphaFoldDB" id="A0A7G1G8U0"/>